<keyword evidence="3" id="KW-0378">Hydrolase</keyword>
<evidence type="ECO:0000256" key="9">
    <source>
        <dbReference type="PROSITE-ProRule" id="PRU00035"/>
    </source>
</evidence>
<evidence type="ECO:0000259" key="13">
    <source>
        <dbReference type="PROSITE" id="PS51194"/>
    </source>
</evidence>
<dbReference type="Pfam" id="PF08880">
    <property type="entry name" value="QLQ"/>
    <property type="match status" value="1"/>
</dbReference>
<evidence type="ECO:0000256" key="1">
    <source>
        <dbReference type="ARBA" id="ARBA00004123"/>
    </source>
</evidence>
<dbReference type="GO" id="GO:0006338">
    <property type="term" value="P:chromatin remodeling"/>
    <property type="evidence" value="ECO:0007669"/>
    <property type="project" value="UniProtKB-ARBA"/>
</dbReference>
<dbReference type="Pfam" id="PF00439">
    <property type="entry name" value="Bromodomain"/>
    <property type="match status" value="1"/>
</dbReference>
<dbReference type="PRINTS" id="PR00503">
    <property type="entry name" value="BROMODOMAIN"/>
</dbReference>
<dbReference type="SMART" id="SM00490">
    <property type="entry name" value="HELICc"/>
    <property type="match status" value="1"/>
</dbReference>
<comment type="subcellular location">
    <subcellularLocation>
        <location evidence="1">Nucleus</location>
    </subcellularLocation>
</comment>
<dbReference type="InterPro" id="IPR027417">
    <property type="entry name" value="P-loop_NTPase"/>
</dbReference>
<dbReference type="InterPro" id="IPR001650">
    <property type="entry name" value="Helicase_C-like"/>
</dbReference>
<name>A0AAD6YQE4_9AGAR</name>
<feature type="domain" description="QLQ" evidence="15">
    <location>
        <begin position="104"/>
        <end position="139"/>
    </location>
</feature>
<dbReference type="Pfam" id="PF00176">
    <property type="entry name" value="SNF2-rel_dom"/>
    <property type="match status" value="1"/>
</dbReference>
<dbReference type="SUPFAM" id="SSF52540">
    <property type="entry name" value="P-loop containing nucleoside triphosphate hydrolases"/>
    <property type="match status" value="2"/>
</dbReference>
<dbReference type="SMART" id="SM00951">
    <property type="entry name" value="QLQ"/>
    <property type="match status" value="1"/>
</dbReference>
<evidence type="ECO:0000256" key="4">
    <source>
        <dbReference type="ARBA" id="ARBA00022840"/>
    </source>
</evidence>
<evidence type="ECO:0000256" key="7">
    <source>
        <dbReference type="ARBA" id="ARBA00023163"/>
    </source>
</evidence>
<feature type="region of interest" description="Disordered" evidence="10">
    <location>
        <begin position="490"/>
        <end position="524"/>
    </location>
</feature>
<dbReference type="Gene3D" id="3.40.50.10810">
    <property type="entry name" value="Tandem AAA-ATPase domain"/>
    <property type="match status" value="1"/>
</dbReference>
<evidence type="ECO:0000256" key="10">
    <source>
        <dbReference type="SAM" id="MobiDB-lite"/>
    </source>
</evidence>
<keyword evidence="17" id="KW-1185">Reference proteome</keyword>
<evidence type="ECO:0000259" key="14">
    <source>
        <dbReference type="PROSITE" id="PS51204"/>
    </source>
</evidence>
<evidence type="ECO:0000313" key="16">
    <source>
        <dbReference type="EMBL" id="KAJ7226109.1"/>
    </source>
</evidence>
<evidence type="ECO:0000313" key="17">
    <source>
        <dbReference type="Proteomes" id="UP001219525"/>
    </source>
</evidence>
<evidence type="ECO:0000256" key="2">
    <source>
        <dbReference type="ARBA" id="ARBA00022741"/>
    </source>
</evidence>
<dbReference type="PROSITE" id="PS50014">
    <property type="entry name" value="BROMODOMAIN_2"/>
    <property type="match status" value="1"/>
</dbReference>
<dbReference type="SMART" id="SM00573">
    <property type="entry name" value="HSA"/>
    <property type="match status" value="1"/>
</dbReference>
<dbReference type="PROSITE" id="PS51192">
    <property type="entry name" value="HELICASE_ATP_BIND_1"/>
    <property type="match status" value="1"/>
</dbReference>
<feature type="compositionally biased region" description="Acidic residues" evidence="10">
    <location>
        <begin position="1414"/>
        <end position="1425"/>
    </location>
</feature>
<dbReference type="InterPro" id="IPR014001">
    <property type="entry name" value="Helicase_ATP-bd"/>
</dbReference>
<keyword evidence="5" id="KW-0805">Transcription regulation</keyword>
<dbReference type="CDD" id="cd17996">
    <property type="entry name" value="DEXHc_SMARCA2_SMARCA4"/>
    <property type="match status" value="1"/>
</dbReference>
<dbReference type="PROSITE" id="PS51666">
    <property type="entry name" value="QLQ"/>
    <property type="match status" value="1"/>
</dbReference>
<dbReference type="SMART" id="SM00487">
    <property type="entry name" value="DEXDc"/>
    <property type="match status" value="1"/>
</dbReference>
<evidence type="ECO:0000256" key="6">
    <source>
        <dbReference type="ARBA" id="ARBA00023117"/>
    </source>
</evidence>
<keyword evidence="7" id="KW-0804">Transcription</keyword>
<dbReference type="SMART" id="SM01314">
    <property type="entry name" value="SnAC"/>
    <property type="match status" value="1"/>
</dbReference>
<evidence type="ECO:0000259" key="11">
    <source>
        <dbReference type="PROSITE" id="PS50014"/>
    </source>
</evidence>
<dbReference type="InterPro" id="IPR014978">
    <property type="entry name" value="Gln-Leu-Gln_QLQ"/>
</dbReference>
<dbReference type="PROSITE" id="PS51194">
    <property type="entry name" value="HELICASE_CTER"/>
    <property type="match status" value="1"/>
</dbReference>
<feature type="region of interest" description="Disordered" evidence="10">
    <location>
        <begin position="1373"/>
        <end position="1425"/>
    </location>
</feature>
<feature type="region of interest" description="Disordered" evidence="10">
    <location>
        <begin position="58"/>
        <end position="106"/>
    </location>
</feature>
<dbReference type="SUPFAM" id="SSF47370">
    <property type="entry name" value="Bromodomain"/>
    <property type="match status" value="1"/>
</dbReference>
<dbReference type="Gene3D" id="1.20.5.170">
    <property type="match status" value="1"/>
</dbReference>
<gene>
    <name evidence="16" type="ORF">GGX14DRAFT_423895</name>
</gene>
<organism evidence="16 17">
    <name type="scientific">Mycena pura</name>
    <dbReference type="NCBI Taxonomy" id="153505"/>
    <lineage>
        <taxon>Eukaryota</taxon>
        <taxon>Fungi</taxon>
        <taxon>Dikarya</taxon>
        <taxon>Basidiomycota</taxon>
        <taxon>Agaricomycotina</taxon>
        <taxon>Agaricomycetes</taxon>
        <taxon>Agaricomycetidae</taxon>
        <taxon>Agaricales</taxon>
        <taxon>Marasmiineae</taxon>
        <taxon>Mycenaceae</taxon>
        <taxon>Mycena</taxon>
    </lineage>
</organism>
<dbReference type="InterPro" id="IPR000330">
    <property type="entry name" value="SNF2_N"/>
</dbReference>
<dbReference type="InterPro" id="IPR001487">
    <property type="entry name" value="Bromodomain"/>
</dbReference>
<comment type="caution">
    <text evidence="16">The sequence shown here is derived from an EMBL/GenBank/DDBJ whole genome shotgun (WGS) entry which is preliminary data.</text>
</comment>
<dbReference type="InterPro" id="IPR029295">
    <property type="entry name" value="SnAC"/>
</dbReference>
<dbReference type="InterPro" id="IPR038718">
    <property type="entry name" value="SNF2-like_sf"/>
</dbReference>
<proteinExistence type="predicted"/>
<reference evidence="16" key="1">
    <citation type="submission" date="2023-03" db="EMBL/GenBank/DDBJ databases">
        <title>Massive genome expansion in bonnet fungi (Mycena s.s.) driven by repeated elements and novel gene families across ecological guilds.</title>
        <authorList>
            <consortium name="Lawrence Berkeley National Laboratory"/>
            <person name="Harder C.B."/>
            <person name="Miyauchi S."/>
            <person name="Viragh M."/>
            <person name="Kuo A."/>
            <person name="Thoen E."/>
            <person name="Andreopoulos B."/>
            <person name="Lu D."/>
            <person name="Skrede I."/>
            <person name="Drula E."/>
            <person name="Henrissat B."/>
            <person name="Morin E."/>
            <person name="Kohler A."/>
            <person name="Barry K."/>
            <person name="LaButti K."/>
            <person name="Morin E."/>
            <person name="Salamov A."/>
            <person name="Lipzen A."/>
            <person name="Mereny Z."/>
            <person name="Hegedus B."/>
            <person name="Baldrian P."/>
            <person name="Stursova M."/>
            <person name="Weitz H."/>
            <person name="Taylor A."/>
            <person name="Grigoriev I.V."/>
            <person name="Nagy L.G."/>
            <person name="Martin F."/>
            <person name="Kauserud H."/>
        </authorList>
    </citation>
    <scope>NUCLEOTIDE SEQUENCE</scope>
    <source>
        <strain evidence="16">9144</strain>
    </source>
</reference>
<dbReference type="InterPro" id="IPR036427">
    <property type="entry name" value="Bromodomain-like_sf"/>
</dbReference>
<dbReference type="GO" id="GO:0005524">
    <property type="term" value="F:ATP binding"/>
    <property type="evidence" value="ECO:0007669"/>
    <property type="project" value="InterPro"/>
</dbReference>
<sequence>MLANHSGQNIALQRSQMPDVQALIGRANFLRKNPTEQKSPNELDSLVKYIQALTQGRIQGQPQQQPLTNGHPVTNGSGPSLASAVTSGPVSTQPLPPTSHTPVSFTPDQVNALRTQIQAFKLISRGLPIPDQIQQALRVPNNAIPDLEKLLQGTDVNGRVVDNAVRAVKGELVDDFKDEDVDPADLPKGPFMEDDVKSGIYPYNAYRHPFTHLKRPSDMDPKLFATRLQRLIIPTIMPTGLDARQIIEERDRFIEARIQQRMRELESLPSTTGDGGFDTGLDPEDIVKGDKENSAARVKADPSALPALISNTSHGKLRALIELKSLRLLEKQRYLRAHVAETLTHGSLLPLNRPDFRRFRKPTIRDARVTEQLERKQRIDRERRAKSKHVEQLDIICEHGRQVVAVNRSAQDRIVRLGRSVLNFHQYTEKEEQKRMERIAKERIKALKADDEDAYMALVDNVKDTRITHLLRQTDSYLDSLAHAVASQQNESGVLDPRHEMDGPASEATFGAKVSSQNDPEEEGSKVDYYAVAHRIQEKVTRQPAMLVGGTLKEYQVKGLQWMVSLFNNRLNGILADEMGLGKTIQTISLISYLIESKRLHGPYLVIVPLSTMTNWSGEFAKWAPSVRVVAYKGNPMQRRALQNDLRVGQFQVLLTTYEYIIKDRPILCKIKWIHMIIDEGHRMKNTQSKLTVTLTTYYHSRYRLLLSGTPLQNNLTELWSLLNFVLPKIFNSVKSFDEWFNTPFANSGTGDKIELNEEEAMLVIRRLHKVLRPFLLRRLKKDVESELPDKIEKVIKVRMSALQSQMYKQMKKHKMIADGTSKNGKSGGVKGLSNELMQLRKICQHPFLFDSVEDKINPGGLVDDKLIRNSGKIELLSRILPKFFASGHRVLIFFQMTKVMDIMADFLNMMGYKFLRLDGGTKTEERASFVALFNALDSDYKVFILSTRAGGLGLNLQTADTVIIFDSDWNPHADLQAQDRAHRIGQTKAVLILRFITEKSVEEAMYQRARYKLDIDDKVIQKGRFDNKSTQEEQEEFLRSILEADQEEENEEAGDMNDDEMNSIIARSEEEGELFREMDIKRERNALENWRAQGHRGKPPPPLTQFEELPECYQKDEPFETLIMEEAIEGRGQRRRNVVSYTDGLDDETWAMALEDGEDLEELADRTRRRIANKASAEVSGRGTPISDSDSRSRKTKKGKGRSLGDYEPTGSKRKRGGKSMSVTPSVNDDDDDDRQAKRRKAPQKSNGNDVSPAVREKMKKVFAECYRAVVGCEDADGRKRCELFRELPDKHEYPDYYRLITSPIALSHLRKRASGAYYKDMQHYRNDWSLMFSNARTFNQEGSWVYIDAVEMEKVLDATFKRLTVGSGLPGAAPGGLGAGSTGSYESALTPMDEDDRPPPPSRGRSRRQVISDEEYLTPSDDD</sequence>
<dbReference type="GO" id="GO:0042393">
    <property type="term" value="F:histone binding"/>
    <property type="evidence" value="ECO:0007669"/>
    <property type="project" value="InterPro"/>
</dbReference>
<keyword evidence="4" id="KW-0067">ATP-binding</keyword>
<dbReference type="Pfam" id="PF14619">
    <property type="entry name" value="SnAC"/>
    <property type="match status" value="1"/>
</dbReference>
<feature type="domain" description="Helicase ATP-binding" evidence="12">
    <location>
        <begin position="564"/>
        <end position="729"/>
    </location>
</feature>
<dbReference type="SMART" id="SM00297">
    <property type="entry name" value="BROMO"/>
    <property type="match status" value="1"/>
</dbReference>
<dbReference type="PROSITE" id="PS51204">
    <property type="entry name" value="HSA"/>
    <property type="match status" value="1"/>
</dbReference>
<dbReference type="InterPro" id="IPR049730">
    <property type="entry name" value="SNF2/RAD54-like_C"/>
</dbReference>
<keyword evidence="8" id="KW-0539">Nucleus</keyword>
<dbReference type="GO" id="GO:0006355">
    <property type="term" value="P:regulation of DNA-templated transcription"/>
    <property type="evidence" value="ECO:0007669"/>
    <property type="project" value="InterPro"/>
</dbReference>
<dbReference type="Pfam" id="PF07529">
    <property type="entry name" value="HSA"/>
    <property type="match status" value="1"/>
</dbReference>
<dbReference type="FunFam" id="3.40.50.10810:FF:000008">
    <property type="entry name" value="Chromatin structure-remodeling complex subunit snf21"/>
    <property type="match status" value="1"/>
</dbReference>
<dbReference type="InterPro" id="IPR014012">
    <property type="entry name" value="HSA_dom"/>
</dbReference>
<dbReference type="GO" id="GO:0016787">
    <property type="term" value="F:hydrolase activity"/>
    <property type="evidence" value="ECO:0007669"/>
    <property type="project" value="UniProtKB-KW"/>
</dbReference>
<keyword evidence="2" id="KW-0547">Nucleotide-binding</keyword>
<dbReference type="EMBL" id="JARJCW010000004">
    <property type="protein sequence ID" value="KAJ7226109.1"/>
    <property type="molecule type" value="Genomic_DNA"/>
</dbReference>
<evidence type="ECO:0000256" key="8">
    <source>
        <dbReference type="ARBA" id="ARBA00023242"/>
    </source>
</evidence>
<keyword evidence="6 9" id="KW-0103">Bromodomain</keyword>
<feature type="domain" description="Helicase C-terminal" evidence="13">
    <location>
        <begin position="876"/>
        <end position="1037"/>
    </location>
</feature>
<evidence type="ECO:0000259" key="12">
    <source>
        <dbReference type="PROSITE" id="PS51192"/>
    </source>
</evidence>
<feature type="domain" description="Bromo" evidence="11">
    <location>
        <begin position="1278"/>
        <end position="1348"/>
    </location>
</feature>
<dbReference type="Gene3D" id="3.40.50.300">
    <property type="entry name" value="P-loop containing nucleotide triphosphate hydrolases"/>
    <property type="match status" value="1"/>
</dbReference>
<accession>A0AAD6YQE4</accession>
<dbReference type="Gene3D" id="1.20.920.10">
    <property type="entry name" value="Bromodomain-like"/>
    <property type="match status" value="1"/>
</dbReference>
<dbReference type="CDD" id="cd18793">
    <property type="entry name" value="SF2_C_SNF"/>
    <property type="match status" value="1"/>
</dbReference>
<dbReference type="Proteomes" id="UP001219525">
    <property type="component" value="Unassembled WGS sequence"/>
</dbReference>
<evidence type="ECO:0000256" key="3">
    <source>
        <dbReference type="ARBA" id="ARBA00022801"/>
    </source>
</evidence>
<feature type="region of interest" description="Disordered" evidence="10">
    <location>
        <begin position="1175"/>
        <end position="1256"/>
    </location>
</feature>
<feature type="compositionally biased region" description="Polar residues" evidence="10">
    <location>
        <begin position="67"/>
        <end position="93"/>
    </location>
</feature>
<dbReference type="PANTHER" id="PTHR10799">
    <property type="entry name" value="SNF2/RAD54 HELICASE FAMILY"/>
    <property type="match status" value="1"/>
</dbReference>
<dbReference type="Pfam" id="PF00271">
    <property type="entry name" value="Helicase_C"/>
    <property type="match status" value="1"/>
</dbReference>
<protein>
    <submittedName>
        <fullName evidence="16">SNF2-family ATP dependent chromatin remodeling factor snf21</fullName>
    </submittedName>
</protein>
<evidence type="ECO:0000259" key="15">
    <source>
        <dbReference type="PROSITE" id="PS51666"/>
    </source>
</evidence>
<dbReference type="GO" id="GO:0005634">
    <property type="term" value="C:nucleus"/>
    <property type="evidence" value="ECO:0007669"/>
    <property type="project" value="UniProtKB-SubCell"/>
</dbReference>
<evidence type="ECO:0000256" key="5">
    <source>
        <dbReference type="ARBA" id="ARBA00023015"/>
    </source>
</evidence>
<feature type="domain" description="HSA" evidence="14">
    <location>
        <begin position="376"/>
        <end position="449"/>
    </location>
</feature>